<proteinExistence type="predicted"/>
<dbReference type="Proteomes" id="UP000189739">
    <property type="component" value="Unassembled WGS sequence"/>
</dbReference>
<evidence type="ECO:0000256" key="2">
    <source>
        <dbReference type="ARBA" id="ARBA00022777"/>
    </source>
</evidence>
<comment type="caution">
    <text evidence="3">The sequence shown here is derived from an EMBL/GenBank/DDBJ whole genome shotgun (WGS) entry which is preliminary data.</text>
</comment>
<keyword evidence="2" id="KW-0418">Kinase</keyword>
<dbReference type="InterPro" id="IPR050306">
    <property type="entry name" value="PfkB_Carbo_kinase"/>
</dbReference>
<dbReference type="GO" id="GO:0016301">
    <property type="term" value="F:kinase activity"/>
    <property type="evidence" value="ECO:0007669"/>
    <property type="project" value="UniProtKB-KW"/>
</dbReference>
<gene>
    <name evidence="3" type="ORF">BC343_02330</name>
</gene>
<reference evidence="3 4" key="1">
    <citation type="submission" date="2016-07" db="EMBL/GenBank/DDBJ databases">
        <title>Genomic analysis of zinc-resistant bacterium Mucilaginibacter pedocola TBZ30.</title>
        <authorList>
            <person name="Huang J."/>
            <person name="Tang J."/>
        </authorList>
    </citation>
    <scope>NUCLEOTIDE SEQUENCE [LARGE SCALE GENOMIC DNA]</scope>
    <source>
        <strain evidence="3 4">TBZ30</strain>
    </source>
</reference>
<dbReference type="OrthoDB" id="7556723at2"/>
<dbReference type="EMBL" id="MBTF01000001">
    <property type="protein sequence ID" value="OOQ61919.1"/>
    <property type="molecule type" value="Genomic_DNA"/>
</dbReference>
<keyword evidence="4" id="KW-1185">Reference proteome</keyword>
<keyword evidence="1" id="KW-0808">Transferase</keyword>
<dbReference type="STRING" id="1792845.BC343_02330"/>
<dbReference type="AlphaFoldDB" id="A0A1S9PLW0"/>
<dbReference type="InterPro" id="IPR029056">
    <property type="entry name" value="Ribokinase-like"/>
</dbReference>
<dbReference type="SUPFAM" id="SSF53613">
    <property type="entry name" value="Ribokinase-like"/>
    <property type="match status" value="1"/>
</dbReference>
<protein>
    <recommendedName>
        <fullName evidence="5">Carbohydrate kinase PfkB domain-containing protein</fullName>
    </recommendedName>
</protein>
<evidence type="ECO:0008006" key="5">
    <source>
        <dbReference type="Google" id="ProtNLM"/>
    </source>
</evidence>
<organism evidence="3 4">
    <name type="scientific">Mucilaginibacter pedocola</name>
    <dbReference type="NCBI Taxonomy" id="1792845"/>
    <lineage>
        <taxon>Bacteria</taxon>
        <taxon>Pseudomonadati</taxon>
        <taxon>Bacteroidota</taxon>
        <taxon>Sphingobacteriia</taxon>
        <taxon>Sphingobacteriales</taxon>
        <taxon>Sphingobacteriaceae</taxon>
        <taxon>Mucilaginibacter</taxon>
    </lineage>
</organism>
<dbReference type="PANTHER" id="PTHR43085">
    <property type="entry name" value="HEXOKINASE FAMILY MEMBER"/>
    <property type="match status" value="1"/>
</dbReference>
<evidence type="ECO:0000256" key="1">
    <source>
        <dbReference type="ARBA" id="ARBA00022679"/>
    </source>
</evidence>
<dbReference type="Gene3D" id="3.40.1190.20">
    <property type="match status" value="1"/>
</dbReference>
<name>A0A1S9PLW0_9SPHI</name>
<dbReference type="PANTHER" id="PTHR43085:SF57">
    <property type="entry name" value="CARBOHYDRATE KINASE PFKB DOMAIN-CONTAINING PROTEIN"/>
    <property type="match status" value="1"/>
</dbReference>
<evidence type="ECO:0000313" key="3">
    <source>
        <dbReference type="EMBL" id="OOQ61919.1"/>
    </source>
</evidence>
<sequence length="350" mass="39303">MIRRNLYKIDNKPAVIGAGLLALDVVISSTPSTPSQFLAGGSCGNVLTILSYLGWAAFPVARLSNNMASQLINEDLSKWNVQRELISYTADGSTPIIIHRILKDNKGAAKHRYEFRNPEDGTYLPGYKPCLAKNVPDVVRKAPVPVVYFFDRINRSSIDLAKYYKERKTLVVFEPSNMKDEKGFRQCVEIADIIKFSSDRISGYDDHYPVCLAQLEVQTLGSGGLHFRCKGESSWTFLEGYEIENVIDAAGAGDWCTAGMLWYLHREQKDLENLTKNIVAKSLRFSQALSALNCTFEGARGLMYNVTKTELMLYVEHIIDSQSSIIHNKPDTKYEIKQYDLKISSLFAAS</sequence>
<dbReference type="RefSeq" id="WP_078346102.1">
    <property type="nucleotide sequence ID" value="NZ_MBTF01000001.1"/>
</dbReference>
<accession>A0A1S9PLW0</accession>
<evidence type="ECO:0000313" key="4">
    <source>
        <dbReference type="Proteomes" id="UP000189739"/>
    </source>
</evidence>